<gene>
    <name evidence="2" type="ORF">SACC_23940</name>
</gene>
<proteinExistence type="predicted"/>
<name>A0AAQ4CU96_9CREN</name>
<dbReference type="KEGG" id="scas:SACC_23940"/>
<dbReference type="RefSeq" id="WP_229569694.1">
    <property type="nucleotide sequence ID" value="NZ_AP025226.1"/>
</dbReference>
<accession>A0AAQ4CU96</accession>
<keyword evidence="3" id="KW-1185">Reference proteome</keyword>
<evidence type="ECO:0000313" key="2">
    <source>
        <dbReference type="EMBL" id="BDB99377.1"/>
    </source>
</evidence>
<dbReference type="AlphaFoldDB" id="A0AAQ4CU96"/>
<keyword evidence="1" id="KW-0472">Membrane</keyword>
<feature type="transmembrane region" description="Helical" evidence="1">
    <location>
        <begin position="15"/>
        <end position="36"/>
    </location>
</feature>
<dbReference type="Proteomes" id="UP001319921">
    <property type="component" value="Chromosome"/>
</dbReference>
<keyword evidence="1" id="KW-1133">Transmembrane helix</keyword>
<reference evidence="2 3" key="1">
    <citation type="journal article" date="2022" name="Microbiol. Resour. Announc.">
        <title>Complete Genome Sequence of the Hyperthermophilic and Acidophilic Archaeon Saccharolobus caldissimus Strain HS-3T.</title>
        <authorList>
            <person name="Sakai H.D."/>
            <person name="Kurosawa N."/>
        </authorList>
    </citation>
    <scope>NUCLEOTIDE SEQUENCE [LARGE SCALE GENOMIC DNA]</scope>
    <source>
        <strain evidence="2 3">JCM32116</strain>
    </source>
</reference>
<protein>
    <submittedName>
        <fullName evidence="2">Uncharacterized protein</fullName>
    </submittedName>
</protein>
<dbReference type="GO" id="GO:0016020">
    <property type="term" value="C:membrane"/>
    <property type="evidence" value="ECO:0007669"/>
    <property type="project" value="InterPro"/>
</dbReference>
<evidence type="ECO:0000256" key="1">
    <source>
        <dbReference type="SAM" id="Phobius"/>
    </source>
</evidence>
<dbReference type="SUPFAM" id="SSF81343">
    <property type="entry name" value="Fumarate reductase respiratory complex transmembrane subunits"/>
    <property type="match status" value="1"/>
</dbReference>
<dbReference type="GeneID" id="68867117"/>
<feature type="transmembrane region" description="Helical" evidence="1">
    <location>
        <begin position="56"/>
        <end position="77"/>
    </location>
</feature>
<dbReference type="InterPro" id="IPR034804">
    <property type="entry name" value="SQR/QFR_C/D"/>
</dbReference>
<sequence length="114" mass="12874">MASTIYSREFQRVSAYALMILFFIEFITGIGASPSTSGLVNKLTFGLLNRIISTEIHVAIAIPLTYFFILHMFIGLRNILLSKGINNQFLYKIIFPIISNVLFGIAVYLLLSFF</sequence>
<keyword evidence="1" id="KW-0812">Transmembrane</keyword>
<feature type="transmembrane region" description="Helical" evidence="1">
    <location>
        <begin position="89"/>
        <end position="111"/>
    </location>
</feature>
<evidence type="ECO:0000313" key="3">
    <source>
        <dbReference type="Proteomes" id="UP001319921"/>
    </source>
</evidence>
<organism evidence="2 3">
    <name type="scientific">Saccharolobus caldissimus</name>
    <dbReference type="NCBI Taxonomy" id="1702097"/>
    <lineage>
        <taxon>Archaea</taxon>
        <taxon>Thermoproteota</taxon>
        <taxon>Thermoprotei</taxon>
        <taxon>Sulfolobales</taxon>
        <taxon>Sulfolobaceae</taxon>
        <taxon>Saccharolobus</taxon>
    </lineage>
</organism>
<dbReference type="EMBL" id="AP025226">
    <property type="protein sequence ID" value="BDB99377.1"/>
    <property type="molecule type" value="Genomic_DNA"/>
</dbReference>